<organism evidence="2 3">
    <name type="scientific">Aporhodopirellula rubra</name>
    <dbReference type="NCBI Taxonomy" id="980271"/>
    <lineage>
        <taxon>Bacteria</taxon>
        <taxon>Pseudomonadati</taxon>
        <taxon>Planctomycetota</taxon>
        <taxon>Planctomycetia</taxon>
        <taxon>Pirellulales</taxon>
        <taxon>Pirellulaceae</taxon>
        <taxon>Aporhodopirellula</taxon>
    </lineage>
</organism>
<evidence type="ECO:0000256" key="1">
    <source>
        <dbReference type="SAM" id="Phobius"/>
    </source>
</evidence>
<protein>
    <recommendedName>
        <fullName evidence="4">Transmembrane protein</fullName>
    </recommendedName>
</protein>
<feature type="transmembrane region" description="Helical" evidence="1">
    <location>
        <begin position="222"/>
        <end position="238"/>
    </location>
</feature>
<keyword evidence="1" id="KW-0812">Transmembrane</keyword>
<accession>A0A7W5DUB3</accession>
<keyword evidence="3" id="KW-1185">Reference proteome</keyword>
<feature type="transmembrane region" description="Helical" evidence="1">
    <location>
        <begin position="183"/>
        <end position="202"/>
    </location>
</feature>
<comment type="caution">
    <text evidence="2">The sequence shown here is derived from an EMBL/GenBank/DDBJ whole genome shotgun (WGS) entry which is preliminary data.</text>
</comment>
<evidence type="ECO:0008006" key="4">
    <source>
        <dbReference type="Google" id="ProtNLM"/>
    </source>
</evidence>
<evidence type="ECO:0000313" key="3">
    <source>
        <dbReference type="Proteomes" id="UP000536179"/>
    </source>
</evidence>
<reference evidence="2 3" key="1">
    <citation type="submission" date="2020-08" db="EMBL/GenBank/DDBJ databases">
        <title>Genomic Encyclopedia of Type Strains, Phase III (KMG-III): the genomes of soil and plant-associated and newly described type strains.</title>
        <authorList>
            <person name="Whitman W."/>
        </authorList>
    </citation>
    <scope>NUCLEOTIDE SEQUENCE [LARGE SCALE GENOMIC DNA]</scope>
    <source>
        <strain evidence="2 3">CECT 8075</strain>
    </source>
</reference>
<dbReference type="EMBL" id="JACHXU010000001">
    <property type="protein sequence ID" value="MBB3204500.1"/>
    <property type="molecule type" value="Genomic_DNA"/>
</dbReference>
<feature type="transmembrane region" description="Helical" evidence="1">
    <location>
        <begin position="97"/>
        <end position="124"/>
    </location>
</feature>
<feature type="transmembrane region" description="Helical" evidence="1">
    <location>
        <begin position="54"/>
        <end position="77"/>
    </location>
</feature>
<feature type="transmembrane region" description="Helical" evidence="1">
    <location>
        <begin position="145"/>
        <end position="163"/>
    </location>
</feature>
<evidence type="ECO:0000313" key="2">
    <source>
        <dbReference type="EMBL" id="MBB3204500.1"/>
    </source>
</evidence>
<keyword evidence="1" id="KW-0472">Membrane</keyword>
<gene>
    <name evidence="2" type="ORF">FHS27_000264</name>
</gene>
<proteinExistence type="predicted"/>
<feature type="transmembrane region" description="Helical" evidence="1">
    <location>
        <begin position="244"/>
        <end position="263"/>
    </location>
</feature>
<dbReference type="Proteomes" id="UP000536179">
    <property type="component" value="Unassembled WGS sequence"/>
</dbReference>
<keyword evidence="1" id="KW-1133">Transmembrane helix</keyword>
<feature type="transmembrane region" description="Helical" evidence="1">
    <location>
        <begin position="24"/>
        <end position="47"/>
    </location>
</feature>
<dbReference type="AlphaFoldDB" id="A0A7W5DUB3"/>
<sequence>MQATNEGALSSTRIPVLFSPTVDFLAFGGSALLALAMLPLGAALGVLHADSPRWTWLAAILLIDVAHVYATGFRVYFDWSELRRRPWLYGLTPALAFLIGAAIYSESVAVFWSLLAYLAVFHFIRQQYGWVALYRAREGDHDRGGWWIDASAIYLATVYPLVYWHTNLPRQFNWFAEGDFLTLPPIFETVLEPVYWTALAAYAMRSGYRGLRRGEWNPGKDLVVVTTAICWYVGIISLNSDYAFTVTNVIIHGVPYMVLIYWYRWHRPTVSSHPESLTVSDEVASVSRWKTTAGRLSLFLGAIWFLAYAEELMWDCGLWHQQEWLFGWAALRSEQPGGTVAEGFASTNVWLAPLLAVPQITHYVLDGFIWRRSARREADRSLST</sequence>
<name>A0A7W5DUB3_9BACT</name>
<dbReference type="RefSeq" id="WP_184300614.1">
    <property type="nucleotide sequence ID" value="NZ_JACHXU010000001.1"/>
</dbReference>